<dbReference type="EMBL" id="JBDODL010000588">
    <property type="protein sequence ID" value="MES1920288.1"/>
    <property type="molecule type" value="Genomic_DNA"/>
</dbReference>
<dbReference type="PANTHER" id="PTHR10943:SF1">
    <property type="entry name" value="26S PROTEASOME NON-ATPASE REGULATORY SUBUNIT 2"/>
    <property type="match status" value="1"/>
</dbReference>
<feature type="non-terminal residue" evidence="4">
    <location>
        <position position="467"/>
    </location>
</feature>
<dbReference type="InterPro" id="IPR040892">
    <property type="entry name" value="RPN1_N"/>
</dbReference>
<organism evidence="4 5">
    <name type="scientific">Bonamia ostreae</name>
    <dbReference type="NCBI Taxonomy" id="126728"/>
    <lineage>
        <taxon>Eukaryota</taxon>
        <taxon>Sar</taxon>
        <taxon>Rhizaria</taxon>
        <taxon>Endomyxa</taxon>
        <taxon>Ascetosporea</taxon>
        <taxon>Haplosporida</taxon>
        <taxon>Bonamia</taxon>
    </lineage>
</organism>
<protein>
    <recommendedName>
        <fullName evidence="3">RPN1 N-terminal domain-containing protein</fullName>
    </recommendedName>
</protein>
<keyword evidence="5" id="KW-1185">Reference proteome</keyword>
<evidence type="ECO:0000259" key="3">
    <source>
        <dbReference type="Pfam" id="PF17781"/>
    </source>
</evidence>
<dbReference type="Pfam" id="PF17781">
    <property type="entry name" value="RPN1_RPN2_N"/>
    <property type="match status" value="1"/>
</dbReference>
<dbReference type="Gene3D" id="1.25.10.10">
    <property type="entry name" value="Leucine-rich Repeat Variant"/>
    <property type="match status" value="1"/>
</dbReference>
<accession>A0ABV2ALL1</accession>
<dbReference type="InterPro" id="IPR011989">
    <property type="entry name" value="ARM-like"/>
</dbReference>
<reference evidence="4 5" key="1">
    <citation type="journal article" date="2024" name="BMC Biol.">
        <title>Comparative genomics of Ascetosporea gives new insight into the evolutionary basis for animal parasitism in Rhizaria.</title>
        <authorList>
            <person name="Hiltunen Thoren M."/>
            <person name="Onut-Brannstrom I."/>
            <person name="Alfjorden A."/>
            <person name="Peckova H."/>
            <person name="Swords F."/>
            <person name="Hooper C."/>
            <person name="Holzer A.S."/>
            <person name="Bass D."/>
            <person name="Burki F."/>
        </authorList>
    </citation>
    <scope>NUCLEOTIDE SEQUENCE [LARGE SCALE GENOMIC DNA]</scope>
    <source>
        <strain evidence="4">20-A016</strain>
    </source>
</reference>
<feature type="compositionally biased region" description="Basic and acidic residues" evidence="2">
    <location>
        <begin position="25"/>
        <end position="36"/>
    </location>
</feature>
<evidence type="ECO:0000256" key="2">
    <source>
        <dbReference type="SAM" id="MobiDB-lite"/>
    </source>
</evidence>
<sequence length="467" mass="52410">MANKKIKKKIEQTPQSLKPVQKSKNPKEAQNSEDKKTELEIVALKNKIVATTNKNIEKDIEQLKHKISSAAKSMTSIPKPLKHLNPHFEELRKFFDGYQNPPNFLADIISCLAMVSSEEENLYCLKYKLQSNNDDISLWGDDYIRHLSREIIAESKKRRENIIESSKITSIAKKIVDFYFKNAAEAEAVDLLVEIGRLDILLEKSDKESAPRIASYLFQCLHYIPSEMEDFEKMAKTAFELHARCGNYSEALLIALIANDDELINKALNSCKTDIEKLQLSYMVGLTRNANGYENLSVSEKMVSAAGNEDLGNWFDLLAKELSVMEPKKMEDIYKSHLIDRSTFGKYEKTIQTSSQNLNSARENLATTFANAIVHAGFGNDTLVSPEDSDWVFKNRDRGKASAVASIGLVNMWKLEKGFQAVDRFSESVDEELKAGSLLGFSLVGCGIKSDLDASAALLADHLESES</sequence>
<comment type="caution">
    <text evidence="4">The sequence shown here is derived from an EMBL/GenBank/DDBJ whole genome shotgun (WGS) entry which is preliminary data.</text>
</comment>
<name>A0ABV2ALL1_9EUKA</name>
<keyword evidence="1" id="KW-0677">Repeat</keyword>
<dbReference type="PANTHER" id="PTHR10943">
    <property type="entry name" value="26S PROTEASOME NON-ATPASE REGULATORY SUBUNIT"/>
    <property type="match status" value="1"/>
</dbReference>
<evidence type="ECO:0000313" key="4">
    <source>
        <dbReference type="EMBL" id="MES1920288.1"/>
    </source>
</evidence>
<feature type="region of interest" description="Disordered" evidence="2">
    <location>
        <begin position="1"/>
        <end position="36"/>
    </location>
</feature>
<feature type="domain" description="RPN1 N-terminal" evidence="3">
    <location>
        <begin position="48"/>
        <end position="338"/>
    </location>
</feature>
<dbReference type="Proteomes" id="UP001439008">
    <property type="component" value="Unassembled WGS sequence"/>
</dbReference>
<proteinExistence type="predicted"/>
<evidence type="ECO:0000313" key="5">
    <source>
        <dbReference type="Proteomes" id="UP001439008"/>
    </source>
</evidence>
<gene>
    <name evidence="4" type="ORF">MHBO_001974</name>
</gene>
<evidence type="ECO:0000256" key="1">
    <source>
        <dbReference type="ARBA" id="ARBA00022737"/>
    </source>
</evidence>